<dbReference type="InterPro" id="IPR001466">
    <property type="entry name" value="Beta-lactam-related"/>
</dbReference>
<proteinExistence type="predicted"/>
<evidence type="ECO:0000313" key="2">
    <source>
        <dbReference type="EMBL" id="NVN50266.1"/>
    </source>
</evidence>
<dbReference type="PANTHER" id="PTHR43283:SF3">
    <property type="entry name" value="BETA-LACTAMASE FAMILY PROTEIN (AFU_ORTHOLOGUE AFUA_5G07500)"/>
    <property type="match status" value="1"/>
</dbReference>
<evidence type="ECO:0000313" key="3">
    <source>
        <dbReference type="Proteomes" id="UP000570517"/>
    </source>
</evidence>
<dbReference type="Gene3D" id="3.40.710.10">
    <property type="entry name" value="DD-peptidase/beta-lactamase superfamily"/>
    <property type="match status" value="1"/>
</dbReference>
<gene>
    <name evidence="2" type="ORF">HLY00_1433</name>
</gene>
<keyword evidence="2" id="KW-0378">Hydrolase</keyword>
<organism evidence="2 3">
    <name type="scientific">Mycolicibacterium hippocampi</name>
    <dbReference type="NCBI Taxonomy" id="659824"/>
    <lineage>
        <taxon>Bacteria</taxon>
        <taxon>Bacillati</taxon>
        <taxon>Actinomycetota</taxon>
        <taxon>Actinomycetes</taxon>
        <taxon>Mycobacteriales</taxon>
        <taxon>Mycobacteriaceae</taxon>
        <taxon>Mycolicibacterium</taxon>
    </lineage>
</organism>
<name>A0A850PRM8_9MYCO</name>
<dbReference type="Proteomes" id="UP000570517">
    <property type="component" value="Unassembled WGS sequence"/>
</dbReference>
<protein>
    <submittedName>
        <fullName evidence="2">Serine hydrolase</fullName>
    </submittedName>
</protein>
<feature type="domain" description="Beta-lactamase-related" evidence="1">
    <location>
        <begin position="11"/>
        <end position="354"/>
    </location>
</feature>
<dbReference type="AlphaFoldDB" id="A0A850PRM8"/>
<dbReference type="GO" id="GO:0016787">
    <property type="term" value="F:hydrolase activity"/>
    <property type="evidence" value="ECO:0007669"/>
    <property type="project" value="UniProtKB-KW"/>
</dbReference>
<reference evidence="2 3" key="1">
    <citation type="submission" date="2020-05" db="EMBL/GenBank/DDBJ databases">
        <title>Draft genome sequence of Mycobacterium hippocampi DL, isolated from European seabass, Dicentrarchus labrax, reared in fish farms.</title>
        <authorList>
            <person name="Stathopoulou P."/>
            <person name="Asimakis E."/>
            <person name="Tzokas K."/>
            <person name="Batargias C."/>
            <person name="Tsiamis G."/>
        </authorList>
    </citation>
    <scope>NUCLEOTIDE SEQUENCE [LARGE SCALE GENOMIC DNA]</scope>
    <source>
        <strain evidence="2 3">DL</strain>
    </source>
</reference>
<dbReference type="InterPro" id="IPR050789">
    <property type="entry name" value="Diverse_Enzym_Activities"/>
</dbReference>
<evidence type="ECO:0000259" key="1">
    <source>
        <dbReference type="Pfam" id="PF00144"/>
    </source>
</evidence>
<keyword evidence="3" id="KW-1185">Reference proteome</keyword>
<dbReference type="SUPFAM" id="SSF56601">
    <property type="entry name" value="beta-lactamase/transpeptidase-like"/>
    <property type="match status" value="1"/>
</dbReference>
<comment type="caution">
    <text evidence="2">The sequence shown here is derived from an EMBL/GenBank/DDBJ whole genome shotgun (WGS) entry which is preliminary data.</text>
</comment>
<dbReference type="Pfam" id="PF00144">
    <property type="entry name" value="Beta-lactamase"/>
    <property type="match status" value="1"/>
</dbReference>
<dbReference type="PANTHER" id="PTHR43283">
    <property type="entry name" value="BETA-LACTAMASE-RELATED"/>
    <property type="match status" value="1"/>
</dbReference>
<accession>A0A850PRM8</accession>
<dbReference type="InterPro" id="IPR012338">
    <property type="entry name" value="Beta-lactam/transpept-like"/>
</dbReference>
<sequence>MPTVSTDMTVEHVLDEAIADGKVPGAIAAVTVPGRAPLIYVGGDDGMGTPLRRDTIMRIASISKPIVAAAALSMLDSGELTLRDPIVRWLPELADRPVLRADDGELNDTVPAGREVTVEDVLTFRCGDGMLPRFPMDAPIQLAYADARLGSDGPPGRYAPPPPEEWLRRLAALPLIAQPGARWLYQTSADLLGVLLARVAGSPLPEVLIDRVFAPAGLVDKAFHVPTDKLARFVPQLSLTEGGFEVFDPVHGMWAAPPDFPSGSSGLVSTIDDLMVFTDALRDGRLISAESLAAMTSDHLSPEQRDDAEVFLNGAGWGYGLCVEPDGRYGWDGGLGTGWRTDPRTGVTDLLLTQVLWNGPEGPAVLEKFRDAVRPDEPA</sequence>
<dbReference type="EMBL" id="JABFYL010000023">
    <property type="protein sequence ID" value="NVN50266.1"/>
    <property type="molecule type" value="Genomic_DNA"/>
</dbReference>